<dbReference type="EMBL" id="KP211907">
    <property type="protein sequence ID" value="ANV80769.1"/>
    <property type="molecule type" value="Genomic_DNA"/>
</dbReference>
<sequence length="214" mass="24304">MSSDNNLDEFLNNQSKKIHSSDRALSKLVRNAYPIGVPALIMKSSTDRMMVDSGYSFILGTPDELLRSLASWLITEAGNTHRVLLKLIKRLWERHGREDVALASILLANIDHKGMGTNPWKILEDSIHTVESIDSLLLNIEELYRAKRQPPSEELILKWINGRKIDQHLSLIVIYSGKIHQHDFSEELMEKIASIEIPSGDSILTRIKSNLIEN</sequence>
<reference evidence="1" key="1">
    <citation type="submission" date="2014-11" db="EMBL/GenBank/DDBJ databases">
        <authorList>
            <person name="Zhu J."/>
            <person name="Qi W."/>
            <person name="Song R."/>
        </authorList>
    </citation>
    <scope>NUCLEOTIDE SEQUENCE</scope>
</reference>
<reference evidence="1" key="2">
    <citation type="journal article" date="2015" name="ISME J.">
        <title>A new class of marine Euryarchaeota group II from the Mediterranean deep chlorophyll maximum.</title>
        <authorList>
            <person name="Martin-Cuadrado A.B."/>
            <person name="Garcia-Heredia I."/>
            <person name="Molto A.G."/>
            <person name="Lopez-Ubeda R."/>
            <person name="Kimes N."/>
            <person name="Lopez-Garcia P."/>
            <person name="Moreira D."/>
            <person name="Rodriguez-Valera F."/>
        </authorList>
    </citation>
    <scope>NUCLEOTIDE SEQUENCE</scope>
</reference>
<evidence type="ECO:0000313" key="1">
    <source>
        <dbReference type="EMBL" id="ANV80769.1"/>
    </source>
</evidence>
<dbReference type="AlphaFoldDB" id="A0A1B1TER2"/>
<protein>
    <submittedName>
        <fullName evidence="1">Uncharacterized protein</fullName>
    </submittedName>
</protein>
<proteinExistence type="predicted"/>
<accession>A0A1B1TER2</accession>
<organism evidence="1">
    <name type="scientific">uncultured Poseidoniia archaeon</name>
    <dbReference type="NCBI Taxonomy" id="1697135"/>
    <lineage>
        <taxon>Archaea</taxon>
        <taxon>Methanobacteriati</taxon>
        <taxon>Thermoplasmatota</taxon>
        <taxon>Candidatus Poseidoniia</taxon>
        <taxon>environmental samples</taxon>
    </lineage>
</organism>
<name>A0A1B1TER2_9ARCH</name>